<evidence type="ECO:0000313" key="1">
    <source>
        <dbReference type="EMBL" id="QHU30290.1"/>
    </source>
</evidence>
<dbReference type="GO" id="GO:0009036">
    <property type="term" value="F:type II site-specific deoxyribonuclease activity"/>
    <property type="evidence" value="ECO:0007669"/>
    <property type="project" value="InterPro"/>
</dbReference>
<dbReference type="InterPro" id="IPR011335">
    <property type="entry name" value="Restrct_endonuc-II-like"/>
</dbReference>
<organism evidence="1">
    <name type="scientific">viral metagenome</name>
    <dbReference type="NCBI Taxonomy" id="1070528"/>
    <lineage>
        <taxon>unclassified sequences</taxon>
        <taxon>metagenomes</taxon>
        <taxon>organismal metagenomes</taxon>
    </lineage>
</organism>
<dbReference type="InterPro" id="IPR004221">
    <property type="entry name" value="Restrct_endonuc_II_EcoRI"/>
</dbReference>
<dbReference type="Pfam" id="PF02963">
    <property type="entry name" value="EcoRI"/>
    <property type="match status" value="1"/>
</dbReference>
<dbReference type="EMBL" id="MN740505">
    <property type="protein sequence ID" value="QHU30290.1"/>
    <property type="molecule type" value="Genomic_DNA"/>
</dbReference>
<evidence type="ECO:0008006" key="2">
    <source>
        <dbReference type="Google" id="ProtNLM"/>
    </source>
</evidence>
<proteinExistence type="predicted"/>
<dbReference type="InterPro" id="IPR011336">
    <property type="entry name" value="Restrct_endonuc_II_EcoRI/MunI"/>
</dbReference>
<protein>
    <recommendedName>
        <fullName evidence="2">Restriction endonuclease</fullName>
    </recommendedName>
</protein>
<dbReference type="GO" id="GO:0000287">
    <property type="term" value="F:magnesium ion binding"/>
    <property type="evidence" value="ECO:0007669"/>
    <property type="project" value="InterPro"/>
</dbReference>
<dbReference type="Gene3D" id="3.40.580.10">
    <property type="entry name" value="Eco RI Endonuclease, subunit A"/>
    <property type="match status" value="1"/>
</dbReference>
<accession>A0A6C0LIN2</accession>
<name>A0A6C0LIN2_9ZZZZ</name>
<dbReference type="GO" id="GO:0003677">
    <property type="term" value="F:DNA binding"/>
    <property type="evidence" value="ECO:0007669"/>
    <property type="project" value="InterPro"/>
</dbReference>
<reference evidence="1" key="1">
    <citation type="journal article" date="2020" name="Nature">
        <title>Giant virus diversity and host interactions through global metagenomics.</title>
        <authorList>
            <person name="Schulz F."/>
            <person name="Roux S."/>
            <person name="Paez-Espino D."/>
            <person name="Jungbluth S."/>
            <person name="Walsh D.A."/>
            <person name="Denef V.J."/>
            <person name="McMahon K.D."/>
            <person name="Konstantinidis K.T."/>
            <person name="Eloe-Fadrosh E.A."/>
            <person name="Kyrpides N.C."/>
            <person name="Woyke T."/>
        </authorList>
    </citation>
    <scope>NUCLEOTIDE SEQUENCE</scope>
    <source>
        <strain evidence="1">GVMAG-M-3300027833-11</strain>
    </source>
</reference>
<sequence length="308" mass="34698">MASMTTQITTAKTIGNAIVRNSIISQSSGLRCRHTKMHEAGKHLMIDANESEATLNDAMEIIKEYAKERIESYGAQMEFSTKYTLFDCQEQLKMSGVQLRGVQDDELNKKVSMRPDGGIIWAVLKSGKKYPVFIGEDKVQGTNDSRRQEGLSRQATGNAIERAAKNIRGSEMLCQDMTTFPYVIFASGCDFHHTETISKRLEMMNMSVPNHYLEVTTSTTNETLEPHIMSICENIDVQKMCGIGIASIFVKAHKWNELNHGASRWRKKEIIAFSCEVIDQTMSSIDWELSNAVSQPKELLDLEKAEEK</sequence>
<dbReference type="SUPFAM" id="SSF52980">
    <property type="entry name" value="Restriction endonuclease-like"/>
    <property type="match status" value="1"/>
</dbReference>
<dbReference type="GO" id="GO:0009307">
    <property type="term" value="P:DNA restriction-modification system"/>
    <property type="evidence" value="ECO:0007669"/>
    <property type="project" value="InterPro"/>
</dbReference>
<dbReference type="AlphaFoldDB" id="A0A6C0LIN2"/>